<dbReference type="RefSeq" id="WP_285966423.1">
    <property type="nucleotide sequence ID" value="NZ_CP127294.1"/>
</dbReference>
<evidence type="ECO:0000256" key="3">
    <source>
        <dbReference type="ARBA" id="ARBA00023002"/>
    </source>
</evidence>
<dbReference type="InterPro" id="IPR050172">
    <property type="entry name" value="SsuD_RutA_monooxygenase"/>
</dbReference>
<dbReference type="GO" id="GO:0016705">
    <property type="term" value="F:oxidoreductase activity, acting on paired donors, with incorporation or reduction of molecular oxygen"/>
    <property type="evidence" value="ECO:0007669"/>
    <property type="project" value="InterPro"/>
</dbReference>
<dbReference type="InterPro" id="IPR036661">
    <property type="entry name" value="Luciferase-like_sf"/>
</dbReference>
<protein>
    <submittedName>
        <fullName evidence="6">LLM class flavin-dependent oxidoreductase</fullName>
        <ecNumber evidence="6">1.-.-.-</ecNumber>
    </submittedName>
</protein>
<dbReference type="EC" id="1.-.-.-" evidence="6"/>
<dbReference type="GO" id="GO:0004497">
    <property type="term" value="F:monooxygenase activity"/>
    <property type="evidence" value="ECO:0007669"/>
    <property type="project" value="UniProtKB-KW"/>
</dbReference>
<reference evidence="6 7" key="1">
    <citation type="submission" date="2023-06" db="EMBL/GenBank/DDBJ databases">
        <authorList>
            <person name="Oyuntsetseg B."/>
            <person name="Kim S.B."/>
        </authorList>
    </citation>
    <scope>NUCLEOTIDE SEQUENCE [LARGE SCALE GENOMIC DNA]</scope>
    <source>
        <strain evidence="6 7">2-15</strain>
    </source>
</reference>
<evidence type="ECO:0000313" key="7">
    <source>
        <dbReference type="Proteomes" id="UP001236014"/>
    </source>
</evidence>
<dbReference type="SUPFAM" id="SSF51679">
    <property type="entry name" value="Bacterial luciferase-like"/>
    <property type="match status" value="1"/>
</dbReference>
<keyword evidence="3 6" id="KW-0560">Oxidoreductase</keyword>
<dbReference type="Gene3D" id="3.20.20.30">
    <property type="entry name" value="Luciferase-like domain"/>
    <property type="match status" value="1"/>
</dbReference>
<keyword evidence="4" id="KW-0503">Monooxygenase</keyword>
<dbReference type="InterPro" id="IPR011251">
    <property type="entry name" value="Luciferase-like_dom"/>
</dbReference>
<name>A0A9Y2IC48_9PSEU</name>
<dbReference type="AlphaFoldDB" id="A0A9Y2IC48"/>
<keyword evidence="2" id="KW-0288">FMN</keyword>
<proteinExistence type="predicted"/>
<dbReference type="EMBL" id="CP127294">
    <property type="protein sequence ID" value="WIX75658.1"/>
    <property type="molecule type" value="Genomic_DNA"/>
</dbReference>
<keyword evidence="7" id="KW-1185">Reference proteome</keyword>
<dbReference type="KEGG" id="acab:QRX50_29670"/>
<evidence type="ECO:0000313" key="6">
    <source>
        <dbReference type="EMBL" id="WIX75658.1"/>
    </source>
</evidence>
<evidence type="ECO:0000256" key="1">
    <source>
        <dbReference type="ARBA" id="ARBA00022630"/>
    </source>
</evidence>
<evidence type="ECO:0000259" key="5">
    <source>
        <dbReference type="Pfam" id="PF00296"/>
    </source>
</evidence>
<sequence>MRRLNSRVDSRIALRHATDSHSWDLLLRRQSMKFHLIQPGMIGRKHEIEQGMAGQNKELYQRFLEEIRGYVGLADELGYASYGHNEHHLQIEGFEITNHPGMFSLFVGLHSKRMKVSTLGYVLTTHNPVRAAEEIATLDHMLKGRLQVGFTRGYQSRWVGSYATVRGANATTPELAKSRDDVDTMNREIFEECVKIVKKAWTSDTFSYEGKYWQFPPESGLTGHPAYEKFGKGMGADGMVHEIGIAPKCYQDPHPPLYGAFAHSMRTIDMWAREGGKPIVMANQMEFCEALWGRYMKTAEEAGRDVKREDAAAWGGVLMLGNDKSRLAEIKAEHDWYWNTFFLPFGQGYANCLIGDVDEVSRQIEHAQEKLGFNEMWLQFGQGHLDPEENEEQLQTFADKIFPRFSTKAADGTWV</sequence>
<dbReference type="PANTHER" id="PTHR42847:SF4">
    <property type="entry name" value="ALKANESULFONATE MONOOXYGENASE-RELATED"/>
    <property type="match status" value="1"/>
</dbReference>
<evidence type="ECO:0000256" key="4">
    <source>
        <dbReference type="ARBA" id="ARBA00023033"/>
    </source>
</evidence>
<keyword evidence="1" id="KW-0285">Flavoprotein</keyword>
<dbReference type="Proteomes" id="UP001236014">
    <property type="component" value="Chromosome"/>
</dbReference>
<feature type="domain" description="Luciferase-like" evidence="5">
    <location>
        <begin position="63"/>
        <end position="321"/>
    </location>
</feature>
<gene>
    <name evidence="6" type="ORF">QRX50_29670</name>
</gene>
<accession>A0A9Y2IC48</accession>
<organism evidence="6 7">
    <name type="scientific">Amycolatopsis carbonis</name>
    <dbReference type="NCBI Taxonomy" id="715471"/>
    <lineage>
        <taxon>Bacteria</taxon>
        <taxon>Bacillati</taxon>
        <taxon>Actinomycetota</taxon>
        <taxon>Actinomycetes</taxon>
        <taxon>Pseudonocardiales</taxon>
        <taxon>Pseudonocardiaceae</taxon>
        <taxon>Amycolatopsis</taxon>
    </lineage>
</organism>
<dbReference type="Pfam" id="PF00296">
    <property type="entry name" value="Bac_luciferase"/>
    <property type="match status" value="1"/>
</dbReference>
<dbReference type="PANTHER" id="PTHR42847">
    <property type="entry name" value="ALKANESULFONATE MONOOXYGENASE"/>
    <property type="match status" value="1"/>
</dbReference>
<evidence type="ECO:0000256" key="2">
    <source>
        <dbReference type="ARBA" id="ARBA00022643"/>
    </source>
</evidence>